<dbReference type="InterPro" id="IPR001638">
    <property type="entry name" value="Solute-binding_3/MltF_N"/>
</dbReference>
<dbReference type="InterPro" id="IPR023346">
    <property type="entry name" value="Lysozyme-like_dom_sf"/>
</dbReference>
<dbReference type="RefSeq" id="WP_144359798.1">
    <property type="nucleotide sequence ID" value="NZ_VMNH01000022.1"/>
</dbReference>
<evidence type="ECO:0000313" key="10">
    <source>
        <dbReference type="EMBL" id="TVO71219.1"/>
    </source>
</evidence>
<evidence type="ECO:0000313" key="11">
    <source>
        <dbReference type="Proteomes" id="UP000316649"/>
    </source>
</evidence>
<dbReference type="CDD" id="cd13403">
    <property type="entry name" value="MLTF-like"/>
    <property type="match status" value="1"/>
</dbReference>
<dbReference type="NCBIfam" id="NF008112">
    <property type="entry name" value="PRK10859.1"/>
    <property type="match status" value="1"/>
</dbReference>
<gene>
    <name evidence="8 10" type="primary">mltF</name>
    <name evidence="10" type="ORF">FHP88_14430</name>
</gene>
<evidence type="ECO:0000259" key="9">
    <source>
        <dbReference type="SMART" id="SM00062"/>
    </source>
</evidence>
<dbReference type="GO" id="GO:0016998">
    <property type="term" value="P:cell wall macromolecule catabolic process"/>
    <property type="evidence" value="ECO:0007669"/>
    <property type="project" value="UniProtKB-UniRule"/>
</dbReference>
<dbReference type="InterPro" id="IPR008258">
    <property type="entry name" value="Transglycosylase_SLT_dom_1"/>
</dbReference>
<sequence>MHIYKFFTLLLCLMVVSCSIPKPLIERIKEEGQLIVVTRLSPTTYFKEKEEIRGLEYELVEQFAEELGVKVKYIIPESFDQILPTITRNEAHFAAAALSVTKAREVAVRFTPEYQTVSAQLVYKAGKRRPKKITDTIDGALEVLAGSSHEELLNQLKKEHPELNWSALQSVESAELLNLVNEELIDYTIANSNEVSLARRFHPELKVAFELGEEQSLAWAFPHAEDNSLYKAAKTFINKIKDDGSLEQMLERYYGYVEKLGFVDNRTFARHLVQRLPPLIPFFKQASETTGIDWQLLAAIGYQESHWNPDAVSPTGVKGIMMLTTATAKQMNVEDRTDIEESISGGARYLRRMRRKLPERIQEPDRTWMALASYNVGLGHLEDARILTQRNNGDPDKWSDVKQHLPLLAQKKYYKTVKHGFARGKEPVHYVDNIRSYYDLLVWHNKKQKKKKTEAIISTMPAVL</sequence>
<dbReference type="EC" id="4.2.2.n1" evidence="8"/>
<evidence type="ECO:0000256" key="2">
    <source>
        <dbReference type="ARBA" id="ARBA00010333"/>
    </source>
</evidence>
<feature type="domain" description="Solute-binding protein family 3/N-terminal" evidence="9">
    <location>
        <begin position="33"/>
        <end position="257"/>
    </location>
</feature>
<evidence type="ECO:0000256" key="5">
    <source>
        <dbReference type="ARBA" id="ARBA00023237"/>
    </source>
</evidence>
<dbReference type="PANTHER" id="PTHR35936:SF32">
    <property type="entry name" value="MEMBRANE-BOUND LYTIC MUREIN TRANSGLYCOSYLASE F"/>
    <property type="match status" value="1"/>
</dbReference>
<dbReference type="GO" id="GO:0008933">
    <property type="term" value="F:peptidoglycan lytic transglycosylase activity"/>
    <property type="evidence" value="ECO:0007669"/>
    <property type="project" value="UniProtKB-UniRule"/>
</dbReference>
<evidence type="ECO:0000256" key="6">
    <source>
        <dbReference type="ARBA" id="ARBA00023239"/>
    </source>
</evidence>
<comment type="similarity">
    <text evidence="8">In the C-terminal section; belongs to the transglycosylase Slt family.</text>
</comment>
<accession>A0A558DKH6</accession>
<dbReference type="CDD" id="cd01009">
    <property type="entry name" value="PBP2_YfhD_N"/>
    <property type="match status" value="1"/>
</dbReference>
<name>A0A558DKH6_9GAMM</name>
<feature type="region of interest" description="LT domain" evidence="8">
    <location>
        <begin position="258"/>
        <end position="464"/>
    </location>
</feature>
<keyword evidence="11" id="KW-1185">Reference proteome</keyword>
<evidence type="ECO:0000256" key="3">
    <source>
        <dbReference type="ARBA" id="ARBA00022729"/>
    </source>
</evidence>
<dbReference type="AlphaFoldDB" id="A0A558DKH6"/>
<comment type="similarity">
    <text evidence="8">In the N-terminal section; belongs to the bacterial solute-binding protein 3 family.</text>
</comment>
<proteinExistence type="inferred from homology"/>
<keyword evidence="7 8" id="KW-0961">Cell wall biogenesis/degradation</keyword>
<keyword evidence="4 8" id="KW-0472">Membrane</keyword>
<dbReference type="SMART" id="SM00062">
    <property type="entry name" value="PBPb"/>
    <property type="match status" value="1"/>
</dbReference>
<dbReference type="Pfam" id="PF01464">
    <property type="entry name" value="SLT"/>
    <property type="match status" value="1"/>
</dbReference>
<comment type="caution">
    <text evidence="8">Lacks conserved residue(s) required for the propagation of feature annotation.</text>
</comment>
<keyword evidence="6 8" id="KW-0456">Lyase</keyword>
<comment type="similarity">
    <text evidence="2">Belongs to the bacterial solute-binding protein 3 family.</text>
</comment>
<dbReference type="InterPro" id="IPR023703">
    <property type="entry name" value="MltF"/>
</dbReference>
<dbReference type="PANTHER" id="PTHR35936">
    <property type="entry name" value="MEMBRANE-BOUND LYTIC MUREIN TRANSGLYCOSYLASE F"/>
    <property type="match status" value="1"/>
</dbReference>
<evidence type="ECO:0000256" key="8">
    <source>
        <dbReference type="HAMAP-Rule" id="MF_02016"/>
    </source>
</evidence>
<comment type="caution">
    <text evidence="10">The sequence shown here is derived from an EMBL/GenBank/DDBJ whole genome shotgun (WGS) entry which is preliminary data.</text>
</comment>
<protein>
    <recommendedName>
        <fullName evidence="8">Membrane-bound lytic murein transglycosylase F</fullName>
        <ecNumber evidence="8">4.2.2.n1</ecNumber>
    </recommendedName>
    <alternativeName>
        <fullName evidence="8">Murein lyase F</fullName>
    </alternativeName>
</protein>
<comment type="domain">
    <text evidence="8">The N-terminal domain does not have lytic activity and probably modulates enzymatic activity. The C-terminal domain is the catalytic active domain.</text>
</comment>
<dbReference type="GO" id="GO:0009253">
    <property type="term" value="P:peptidoglycan catabolic process"/>
    <property type="evidence" value="ECO:0007669"/>
    <property type="project" value="TreeGrafter"/>
</dbReference>
<dbReference type="SUPFAM" id="SSF53850">
    <property type="entry name" value="Periplasmic binding protein-like II"/>
    <property type="match status" value="1"/>
</dbReference>
<evidence type="ECO:0000256" key="4">
    <source>
        <dbReference type="ARBA" id="ARBA00023136"/>
    </source>
</evidence>
<comment type="subcellular location">
    <subcellularLocation>
        <location evidence="8">Cell outer membrane</location>
        <topology evidence="8">Peripheral membrane protein</topology>
    </subcellularLocation>
    <text evidence="8">Attached to the inner leaflet of the outer membrane.</text>
</comment>
<evidence type="ECO:0000256" key="7">
    <source>
        <dbReference type="ARBA" id="ARBA00023316"/>
    </source>
</evidence>
<dbReference type="PROSITE" id="PS51257">
    <property type="entry name" value="PROKAR_LIPOPROTEIN"/>
    <property type="match status" value="1"/>
</dbReference>
<comment type="catalytic activity">
    <reaction evidence="8">
        <text>Exolytic cleavage of the (1-&gt;4)-beta-glycosidic linkage between N-acetylmuramic acid (MurNAc) and N-acetylglucosamine (GlcNAc) residues in peptidoglycan, from either the reducing or the non-reducing ends of the peptidoglycan chains, with concomitant formation of a 1,6-anhydrobond in the MurNAc residue.</text>
        <dbReference type="EC" id="4.2.2.n1"/>
    </reaction>
</comment>
<dbReference type="Gene3D" id="1.10.530.10">
    <property type="match status" value="1"/>
</dbReference>
<dbReference type="Pfam" id="PF00497">
    <property type="entry name" value="SBP_bac_3"/>
    <property type="match status" value="1"/>
</dbReference>
<dbReference type="OrthoDB" id="9815002at2"/>
<dbReference type="GO" id="GO:0071555">
    <property type="term" value="P:cell wall organization"/>
    <property type="evidence" value="ECO:0007669"/>
    <property type="project" value="UniProtKB-KW"/>
</dbReference>
<dbReference type="SUPFAM" id="SSF53955">
    <property type="entry name" value="Lysozyme-like"/>
    <property type="match status" value="1"/>
</dbReference>
<dbReference type="HAMAP" id="MF_02016">
    <property type="entry name" value="MltF"/>
    <property type="match status" value="1"/>
</dbReference>
<reference evidence="10 11" key="1">
    <citation type="submission" date="2019-07" db="EMBL/GenBank/DDBJ databases">
        <title>The pathways for chlorine oxyanion respiration interact through the shared metabolite chlorate.</title>
        <authorList>
            <person name="Barnum T.P."/>
            <person name="Cheng Y."/>
            <person name="Hill K.A."/>
            <person name="Lucas L.N."/>
            <person name="Carlson H.K."/>
            <person name="Coates J.D."/>
        </authorList>
    </citation>
    <scope>NUCLEOTIDE SEQUENCE [LARGE SCALE GENOMIC DNA]</scope>
    <source>
        <strain evidence="10 11">BK-1</strain>
    </source>
</reference>
<organism evidence="10 11">
    <name type="scientific">Sedimenticola selenatireducens</name>
    <dbReference type="NCBI Taxonomy" id="191960"/>
    <lineage>
        <taxon>Bacteria</taxon>
        <taxon>Pseudomonadati</taxon>
        <taxon>Pseudomonadota</taxon>
        <taxon>Gammaproteobacteria</taxon>
        <taxon>Chromatiales</taxon>
        <taxon>Sedimenticolaceae</taxon>
        <taxon>Sedimenticola</taxon>
    </lineage>
</organism>
<dbReference type="PROSITE" id="PS00922">
    <property type="entry name" value="TRANSGLYCOSYLASE"/>
    <property type="match status" value="1"/>
</dbReference>
<feature type="active site" evidence="8">
    <location>
        <position position="304"/>
    </location>
</feature>
<dbReference type="EMBL" id="VMNH01000022">
    <property type="protein sequence ID" value="TVO71219.1"/>
    <property type="molecule type" value="Genomic_DNA"/>
</dbReference>
<comment type="function">
    <text evidence="8">Murein-degrading enzyme that degrades murein glycan strands and insoluble, high-molecular weight murein sacculi, with the concomitant formation of a 1,6-anhydromuramoyl product. Lytic transglycosylases (LTs) play an integral role in the metabolism of the peptidoglycan (PG) sacculus. Their lytic action creates space within the PG sacculus to allow for its expansion as well as for the insertion of various structures such as secretion systems and flagella.</text>
</comment>
<evidence type="ECO:0000256" key="1">
    <source>
        <dbReference type="ARBA" id="ARBA00007734"/>
    </source>
</evidence>
<comment type="similarity">
    <text evidence="1">Belongs to the transglycosylase Slt family.</text>
</comment>
<dbReference type="Gene3D" id="3.40.190.10">
    <property type="entry name" value="Periplasmic binding protein-like II"/>
    <property type="match status" value="2"/>
</dbReference>
<dbReference type="InterPro" id="IPR000189">
    <property type="entry name" value="Transglyc_AS"/>
</dbReference>
<dbReference type="Proteomes" id="UP000316649">
    <property type="component" value="Unassembled WGS sequence"/>
</dbReference>
<keyword evidence="3 8" id="KW-0732">Signal</keyword>
<keyword evidence="5 8" id="KW-0998">Cell outer membrane</keyword>
<dbReference type="GO" id="GO:0009279">
    <property type="term" value="C:cell outer membrane"/>
    <property type="evidence" value="ECO:0007669"/>
    <property type="project" value="UniProtKB-SubCell"/>
</dbReference>